<dbReference type="AlphaFoldDB" id="A0A848CRE7"/>
<gene>
    <name evidence="1" type="ORF">HF838_17520</name>
</gene>
<organism evidence="1 2">
    <name type="scientific">Aneurinibacillus aneurinilyticus</name>
    <name type="common">Bacillus aneurinolyticus</name>
    <dbReference type="NCBI Taxonomy" id="1391"/>
    <lineage>
        <taxon>Bacteria</taxon>
        <taxon>Bacillati</taxon>
        <taxon>Bacillota</taxon>
        <taxon>Bacilli</taxon>
        <taxon>Bacillales</taxon>
        <taxon>Paenibacillaceae</taxon>
        <taxon>Aneurinibacillus group</taxon>
        <taxon>Aneurinibacillus</taxon>
    </lineage>
</organism>
<dbReference type="Proteomes" id="UP000561326">
    <property type="component" value="Unassembled WGS sequence"/>
</dbReference>
<evidence type="ECO:0000313" key="2">
    <source>
        <dbReference type="Proteomes" id="UP000561326"/>
    </source>
</evidence>
<sequence length="69" mass="7881">MRIHTFSRFEEPAEIGPIEYCANCGGDIYENDSVTRSTDGDMVHDDCWRDYAKRYISESGVINSKGEIE</sequence>
<protein>
    <submittedName>
        <fullName evidence="1">Uncharacterized protein</fullName>
    </submittedName>
</protein>
<comment type="caution">
    <text evidence="1">The sequence shown here is derived from an EMBL/GenBank/DDBJ whole genome shotgun (WGS) entry which is preliminary data.</text>
</comment>
<dbReference type="RefSeq" id="WP_168975867.1">
    <property type="nucleotide sequence ID" value="NZ_JABAGO010000038.1"/>
</dbReference>
<evidence type="ECO:0000313" key="1">
    <source>
        <dbReference type="EMBL" id="NMF00035.1"/>
    </source>
</evidence>
<name>A0A848CRE7_ANEAE</name>
<dbReference type="EMBL" id="JABAGO010000038">
    <property type="protein sequence ID" value="NMF00035.1"/>
    <property type="molecule type" value="Genomic_DNA"/>
</dbReference>
<proteinExistence type="predicted"/>
<reference evidence="1 2" key="1">
    <citation type="submission" date="2020-04" db="EMBL/GenBank/DDBJ databases">
        <authorList>
            <person name="Hitch T.C.A."/>
            <person name="Wylensek D."/>
            <person name="Clavel T."/>
        </authorList>
    </citation>
    <scope>NUCLEOTIDE SEQUENCE [LARGE SCALE GENOMIC DNA]</scope>
    <source>
        <strain evidence="1 2">WB01_D5_05</strain>
    </source>
</reference>
<accession>A0A848CRE7</accession>